<feature type="transmembrane region" description="Helical" evidence="5">
    <location>
        <begin position="287"/>
        <end position="305"/>
    </location>
</feature>
<proteinExistence type="predicted"/>
<dbReference type="GeneID" id="101847159"/>
<evidence type="ECO:0000256" key="6">
    <source>
        <dbReference type="SAM" id="SignalP"/>
    </source>
</evidence>
<dbReference type="Proteomes" id="UP000694888">
    <property type="component" value="Unplaced"/>
</dbReference>
<sequence length="461" mass="50388">MRREAVRLLALASCWILVSSHPHSDEETIGPDLDHETHLYFHLLDDHSYVPDLRPAATHNHSLDVTGHLRVVSAADTEDGHGISLLMDITLSWHDARLVWNSSLYGLVTSLQVPHGNVWTPSVEAMSGHQLLHVCRQSPVTLDHSGLVSWVVTVTAEAGCSSDISKFPAEVRRCDVTLPLGHHHVQKTEGVVVHFVNTHGPGIPTHSAPGEFSTHFSHGWALQESSLFVLLPEGEVSTHEKSDDVRISLKLARHRLVEEFMVTSPVLVLVWLLPIVFLVPSDSSAKTTLGPIVLVAVCITLRHVLDLLPSGQQEFPRLVVISVVVLVLTAVVTFLSVVVTSLAAVSPHSHMPVWAKRIFFGSCGLQRWLLYSVSAIVPVIPSPSASVVVGVRGAASDLDLSLPEGDHKDPPLVITSSRDTADGPGRARKQHLWLDMARILDRLFFVIFTVIALFTTISLLS</sequence>
<dbReference type="RefSeq" id="XP_012945180.1">
    <property type="nucleotide sequence ID" value="XM_013089726.2"/>
</dbReference>
<evidence type="ECO:0000256" key="4">
    <source>
        <dbReference type="ARBA" id="ARBA00023136"/>
    </source>
</evidence>
<dbReference type="Gene3D" id="2.70.170.10">
    <property type="entry name" value="Neurotransmitter-gated ion-channel ligand-binding domain"/>
    <property type="match status" value="1"/>
</dbReference>
<dbReference type="InterPro" id="IPR036734">
    <property type="entry name" value="Neur_chan_lig-bd_sf"/>
</dbReference>
<protein>
    <submittedName>
        <fullName evidence="9">Acetylcholine receptor subunit alpha</fullName>
    </submittedName>
</protein>
<feature type="domain" description="Neurotransmitter-gated ion-channel ligand-binding" evidence="7">
    <location>
        <begin position="36"/>
        <end position="197"/>
    </location>
</feature>
<evidence type="ECO:0000256" key="1">
    <source>
        <dbReference type="ARBA" id="ARBA00004141"/>
    </source>
</evidence>
<dbReference type="InterPro" id="IPR006202">
    <property type="entry name" value="Neur_chan_lig-bd"/>
</dbReference>
<feature type="chain" id="PRO_5046922935" evidence="6">
    <location>
        <begin position="21"/>
        <end position="461"/>
    </location>
</feature>
<dbReference type="InterPro" id="IPR036719">
    <property type="entry name" value="Neuro-gated_channel_TM_sf"/>
</dbReference>
<dbReference type="SUPFAM" id="SSF63712">
    <property type="entry name" value="Nicotinic receptor ligand binding domain-like"/>
    <property type="match status" value="1"/>
</dbReference>
<dbReference type="Pfam" id="PF02931">
    <property type="entry name" value="Neur_chan_LBD"/>
    <property type="match status" value="1"/>
</dbReference>
<dbReference type="SUPFAM" id="SSF90112">
    <property type="entry name" value="Neurotransmitter-gated ion-channel transmembrane pore"/>
    <property type="match status" value="1"/>
</dbReference>
<keyword evidence="8" id="KW-1185">Reference proteome</keyword>
<reference evidence="9" key="1">
    <citation type="submission" date="2025-08" db="UniProtKB">
        <authorList>
            <consortium name="RefSeq"/>
        </authorList>
    </citation>
    <scope>IDENTIFICATION</scope>
</reference>
<keyword evidence="4 5" id="KW-0472">Membrane</keyword>
<evidence type="ECO:0000259" key="7">
    <source>
        <dbReference type="Pfam" id="PF02931"/>
    </source>
</evidence>
<accession>A0ABM1ACQ0</accession>
<dbReference type="InterPro" id="IPR006201">
    <property type="entry name" value="Neur_channel"/>
</dbReference>
<feature type="signal peptide" evidence="6">
    <location>
        <begin position="1"/>
        <end position="20"/>
    </location>
</feature>
<evidence type="ECO:0000256" key="3">
    <source>
        <dbReference type="ARBA" id="ARBA00022989"/>
    </source>
</evidence>
<keyword evidence="2 5" id="KW-0812">Transmembrane</keyword>
<name>A0ABM1ACQ0_APLCA</name>
<evidence type="ECO:0000256" key="5">
    <source>
        <dbReference type="SAM" id="Phobius"/>
    </source>
</evidence>
<gene>
    <name evidence="9" type="primary">LOC101847159</name>
</gene>
<evidence type="ECO:0000256" key="2">
    <source>
        <dbReference type="ARBA" id="ARBA00022692"/>
    </source>
</evidence>
<dbReference type="InterPro" id="IPR038050">
    <property type="entry name" value="Neuro_actylchol_rec"/>
</dbReference>
<evidence type="ECO:0000313" key="8">
    <source>
        <dbReference type="Proteomes" id="UP000694888"/>
    </source>
</evidence>
<comment type="subcellular location">
    <subcellularLocation>
        <location evidence="1">Membrane</location>
        <topology evidence="1">Multi-pass membrane protein</topology>
    </subcellularLocation>
</comment>
<feature type="transmembrane region" description="Helical" evidence="5">
    <location>
        <begin position="317"/>
        <end position="345"/>
    </location>
</feature>
<keyword evidence="6" id="KW-0732">Signal</keyword>
<dbReference type="Gene3D" id="1.20.58.390">
    <property type="entry name" value="Neurotransmitter-gated ion-channel transmembrane domain"/>
    <property type="match status" value="1"/>
</dbReference>
<feature type="transmembrane region" description="Helical" evidence="5">
    <location>
        <begin position="439"/>
        <end position="460"/>
    </location>
</feature>
<keyword evidence="9" id="KW-0675">Receptor</keyword>
<keyword evidence="3 5" id="KW-1133">Transmembrane helix</keyword>
<organism evidence="8 9">
    <name type="scientific">Aplysia californica</name>
    <name type="common">California sea hare</name>
    <dbReference type="NCBI Taxonomy" id="6500"/>
    <lineage>
        <taxon>Eukaryota</taxon>
        <taxon>Metazoa</taxon>
        <taxon>Spiralia</taxon>
        <taxon>Lophotrochozoa</taxon>
        <taxon>Mollusca</taxon>
        <taxon>Gastropoda</taxon>
        <taxon>Heterobranchia</taxon>
        <taxon>Euthyneura</taxon>
        <taxon>Tectipleura</taxon>
        <taxon>Aplysiida</taxon>
        <taxon>Aplysioidea</taxon>
        <taxon>Aplysiidae</taxon>
        <taxon>Aplysia</taxon>
    </lineage>
</organism>
<evidence type="ECO:0000313" key="9">
    <source>
        <dbReference type="RefSeq" id="XP_012945180.1"/>
    </source>
</evidence>
<feature type="transmembrane region" description="Helical" evidence="5">
    <location>
        <begin position="260"/>
        <end position="280"/>
    </location>
</feature>
<dbReference type="PANTHER" id="PTHR18945">
    <property type="entry name" value="NEUROTRANSMITTER GATED ION CHANNEL"/>
    <property type="match status" value="1"/>
</dbReference>